<comment type="function">
    <text evidence="6">Destroys radicals which are normally produced within the cells and which are toxic to biological systems.</text>
</comment>
<dbReference type="SUPFAM" id="SSF54719">
    <property type="entry name" value="Fe,Mn superoxide dismutase (SOD), C-terminal domain"/>
    <property type="match status" value="1"/>
</dbReference>
<dbReference type="InterPro" id="IPR036314">
    <property type="entry name" value="SOD_C_sf"/>
</dbReference>
<reference evidence="9" key="1">
    <citation type="journal article" date="2022" name="Genome Biol. Evol.">
        <title>A New Gene Family Diagnostic for Intracellular Biomineralization of Amorphous Ca Carbonates by Cyanobacteria.</title>
        <authorList>
            <person name="Benzerara K."/>
            <person name="Duprat E."/>
            <person name="Bitard-Feildel T."/>
            <person name="Caumes G."/>
            <person name="Cassier-Chauvat C."/>
            <person name="Chauvat F."/>
            <person name="Dezi M."/>
            <person name="Diop S.I."/>
            <person name="Gaschignard G."/>
            <person name="Gorgen S."/>
            <person name="Gugger M."/>
            <person name="Lopez-Garcia P."/>
            <person name="Millet M."/>
            <person name="Skouri-Panet F."/>
            <person name="Moreira D."/>
            <person name="Callebaut I."/>
        </authorList>
    </citation>
    <scope>NUCLEOTIDE SEQUENCE</scope>
    <source>
        <strain evidence="9">G9</strain>
    </source>
</reference>
<accession>A0ABT6EWS9</accession>
<dbReference type="RefSeq" id="WP_277866136.1">
    <property type="nucleotide sequence ID" value="NZ_JAKKUT010000002.1"/>
</dbReference>
<dbReference type="Gene3D" id="3.55.40.20">
    <property type="entry name" value="Iron/manganese superoxide dismutase, C-terminal domain"/>
    <property type="match status" value="1"/>
</dbReference>
<gene>
    <name evidence="9" type="ORF">L3556_04620</name>
</gene>
<dbReference type="InterPro" id="IPR036324">
    <property type="entry name" value="Mn/Fe_SOD_N_sf"/>
</dbReference>
<evidence type="ECO:0000256" key="5">
    <source>
        <dbReference type="ARBA" id="ARBA00023002"/>
    </source>
</evidence>
<comment type="catalytic activity">
    <reaction evidence="6">
        <text>2 superoxide + 2 H(+) = H2O2 + O2</text>
        <dbReference type="Rhea" id="RHEA:20696"/>
        <dbReference type="ChEBI" id="CHEBI:15378"/>
        <dbReference type="ChEBI" id="CHEBI:15379"/>
        <dbReference type="ChEBI" id="CHEBI:16240"/>
        <dbReference type="ChEBI" id="CHEBI:18421"/>
        <dbReference type="EC" id="1.15.1.1"/>
    </reaction>
</comment>
<dbReference type="PANTHER" id="PTHR43595:SF2">
    <property type="entry name" value="SMALL RIBOSOMAL SUBUNIT PROTEIN MS42"/>
    <property type="match status" value="1"/>
</dbReference>
<comment type="similarity">
    <text evidence="1 6">Belongs to the iron/manganese superoxide dismutase family.</text>
</comment>
<reference evidence="9" key="2">
    <citation type="submission" date="2022-01" db="EMBL/GenBank/DDBJ databases">
        <authorList>
            <person name="Zivanovic Y."/>
            <person name="Moreira D."/>
            <person name="Lopez-Garcia P."/>
        </authorList>
    </citation>
    <scope>NUCLEOTIDE SEQUENCE</scope>
    <source>
        <strain evidence="9">G9</strain>
    </source>
</reference>
<dbReference type="Pfam" id="PF02777">
    <property type="entry name" value="Sod_Fe_C"/>
    <property type="match status" value="1"/>
</dbReference>
<sequence length="237" mass="26738">MVLLTRRRTLALLGITTLSWGLGSRPVAAEPASGSYELPPLPYDYDALEPYIDGETMRFHHDKHHAGYVKKLNRALSEYRQWQNLAIEDLMAKISYLPSSIRQTVRNNGGGHANHSLFWQSMSPQGGGEPSQELGGAIAETFSSFQDFQGQFNGAGLGQFGSGWVWLVVTPAKQLAILTTPNQDSPLMDGAIPLLGNDLWEHAYYLTYRNRRDDYLQAWWNVVNWPIVEERYRRAIA</sequence>
<feature type="domain" description="Manganese/iron superoxide dismutase C-terminal" evidence="8">
    <location>
        <begin position="130"/>
        <end position="231"/>
    </location>
</feature>
<keyword evidence="10" id="KW-1185">Reference proteome</keyword>
<organism evidence="9 10">
    <name type="scientific">Candidatus Synechococcus calcipolaris G9</name>
    <dbReference type="NCBI Taxonomy" id="1497997"/>
    <lineage>
        <taxon>Bacteria</taxon>
        <taxon>Bacillati</taxon>
        <taxon>Cyanobacteriota</taxon>
        <taxon>Cyanophyceae</taxon>
        <taxon>Synechococcales</taxon>
        <taxon>Synechococcaceae</taxon>
        <taxon>Synechococcus</taxon>
    </lineage>
</organism>
<evidence type="ECO:0000313" key="10">
    <source>
        <dbReference type="Proteomes" id="UP001154265"/>
    </source>
</evidence>
<dbReference type="InterPro" id="IPR001189">
    <property type="entry name" value="Mn/Fe_SOD"/>
</dbReference>
<dbReference type="PIRSF" id="PIRSF000349">
    <property type="entry name" value="SODismutase"/>
    <property type="match status" value="1"/>
</dbReference>
<evidence type="ECO:0000259" key="7">
    <source>
        <dbReference type="Pfam" id="PF00081"/>
    </source>
</evidence>
<dbReference type="PROSITE" id="PS00088">
    <property type="entry name" value="SOD_MN"/>
    <property type="match status" value="1"/>
</dbReference>
<name>A0ABT6EWS9_9SYNE</name>
<keyword evidence="4 6" id="KW-0479">Metal-binding</keyword>
<dbReference type="PRINTS" id="PR01703">
    <property type="entry name" value="MNSODISMTASE"/>
</dbReference>
<evidence type="ECO:0000259" key="8">
    <source>
        <dbReference type="Pfam" id="PF02777"/>
    </source>
</evidence>
<dbReference type="PANTHER" id="PTHR43595">
    <property type="entry name" value="37S RIBOSOMAL PROTEIN S26, MITOCHONDRIAL"/>
    <property type="match status" value="1"/>
</dbReference>
<dbReference type="EC" id="1.15.1.1" evidence="3 6"/>
<dbReference type="Proteomes" id="UP001154265">
    <property type="component" value="Unassembled WGS sequence"/>
</dbReference>
<keyword evidence="5 6" id="KW-0560">Oxidoreductase</keyword>
<comment type="caution">
    <text evidence="9">The sequence shown here is derived from an EMBL/GenBank/DDBJ whole genome shotgun (WGS) entry which is preliminary data.</text>
</comment>
<dbReference type="InterPro" id="IPR019832">
    <property type="entry name" value="Mn/Fe_SOD_C"/>
</dbReference>
<dbReference type="Gene3D" id="1.10.287.990">
    <property type="entry name" value="Fe,Mn superoxide dismutase (SOD) domain"/>
    <property type="match status" value="1"/>
</dbReference>
<proteinExistence type="inferred from homology"/>
<dbReference type="InterPro" id="IPR019831">
    <property type="entry name" value="Mn/Fe_SOD_N"/>
</dbReference>
<evidence type="ECO:0000256" key="4">
    <source>
        <dbReference type="ARBA" id="ARBA00022723"/>
    </source>
</evidence>
<evidence type="ECO:0000256" key="3">
    <source>
        <dbReference type="ARBA" id="ARBA00012682"/>
    </source>
</evidence>
<protein>
    <recommendedName>
        <fullName evidence="3 6">Superoxide dismutase</fullName>
        <ecNumber evidence="3 6">1.15.1.1</ecNumber>
    </recommendedName>
</protein>
<dbReference type="Pfam" id="PF00081">
    <property type="entry name" value="Sod_Fe_N"/>
    <property type="match status" value="1"/>
</dbReference>
<evidence type="ECO:0000256" key="1">
    <source>
        <dbReference type="ARBA" id="ARBA00008714"/>
    </source>
</evidence>
<dbReference type="SUPFAM" id="SSF46609">
    <property type="entry name" value="Fe,Mn superoxide dismutase (SOD), N-terminal domain"/>
    <property type="match status" value="1"/>
</dbReference>
<feature type="domain" description="Manganese/iron superoxide dismutase N-terminal" evidence="7">
    <location>
        <begin position="35"/>
        <end position="123"/>
    </location>
</feature>
<evidence type="ECO:0000256" key="2">
    <source>
        <dbReference type="ARBA" id="ARBA00011738"/>
    </source>
</evidence>
<comment type="subunit">
    <text evidence="2">Homodimer.</text>
</comment>
<evidence type="ECO:0000313" key="9">
    <source>
        <dbReference type="EMBL" id="MDG2990221.1"/>
    </source>
</evidence>
<evidence type="ECO:0000256" key="6">
    <source>
        <dbReference type="RuleBase" id="RU000414"/>
    </source>
</evidence>
<dbReference type="EMBL" id="JAKKUT010000002">
    <property type="protein sequence ID" value="MDG2990221.1"/>
    <property type="molecule type" value="Genomic_DNA"/>
</dbReference>
<dbReference type="InterPro" id="IPR019833">
    <property type="entry name" value="Mn/Fe_SOD_BS"/>
</dbReference>